<dbReference type="EMBL" id="BK014884">
    <property type="protein sequence ID" value="DAD80591.1"/>
    <property type="molecule type" value="Genomic_DNA"/>
</dbReference>
<sequence>MTERVWFDMDQVPSGGMTYPEDWKISITPYSFGDVLNLARAAETGIGALDKILSGVRCNFDKNLLLPADVIFLGIYRKLVSTKHSKIEFTVECQACAKENKKVMDIKDLKFKEIEIPALPISVEMEAGTMEFMPIDLKGYKEVMKKFNGDPAWLLAYSVTNMDHGKAKDIITSAIDEDKDLLDEVTRLLDFGLEPIEFECQDEFCDNIIKVQLEDPTVVVFPFRDNTKPIKDRIKFGHESSGGRKKSSKSGLQTRGDA</sequence>
<reference evidence="2" key="1">
    <citation type="journal article" date="2021" name="Proc. Natl. Acad. Sci. U.S.A.">
        <title>A Catalog of Tens of Thousands of Viruses from Human Metagenomes Reveals Hidden Associations with Chronic Diseases.</title>
        <authorList>
            <person name="Tisza M.J."/>
            <person name="Buck C.B."/>
        </authorList>
    </citation>
    <scope>NUCLEOTIDE SEQUENCE</scope>
    <source>
        <strain evidence="2">CtYh54</strain>
    </source>
</reference>
<evidence type="ECO:0000313" key="2">
    <source>
        <dbReference type="EMBL" id="DAD80591.1"/>
    </source>
</evidence>
<feature type="region of interest" description="Disordered" evidence="1">
    <location>
        <begin position="234"/>
        <end position="258"/>
    </location>
</feature>
<organism evidence="2">
    <name type="scientific">Siphoviridae sp. ctYh54</name>
    <dbReference type="NCBI Taxonomy" id="2826379"/>
    <lineage>
        <taxon>Viruses</taxon>
        <taxon>Duplodnaviria</taxon>
        <taxon>Heunggongvirae</taxon>
        <taxon>Uroviricota</taxon>
        <taxon>Caudoviricetes</taxon>
    </lineage>
</organism>
<proteinExistence type="predicted"/>
<accession>A0A8S5MET6</accession>
<evidence type="ECO:0000256" key="1">
    <source>
        <dbReference type="SAM" id="MobiDB-lite"/>
    </source>
</evidence>
<name>A0A8S5MET6_9CAUD</name>
<protein>
    <submittedName>
        <fullName evidence="2">Uncharacterized protein</fullName>
    </submittedName>
</protein>